<keyword evidence="2" id="KW-0677">Repeat</keyword>
<accession>A0A9N9W7C4</accession>
<dbReference type="CDD" id="cd00200">
    <property type="entry name" value="WD40"/>
    <property type="match status" value="1"/>
</dbReference>
<dbReference type="InterPro" id="IPR019775">
    <property type="entry name" value="WD40_repeat_CS"/>
</dbReference>
<feature type="repeat" description="WD" evidence="3">
    <location>
        <begin position="1076"/>
        <end position="1117"/>
    </location>
</feature>
<feature type="repeat" description="WD" evidence="3">
    <location>
        <begin position="746"/>
        <end position="787"/>
    </location>
</feature>
<proteinExistence type="predicted"/>
<reference evidence="6" key="1">
    <citation type="submission" date="2021-10" db="EMBL/GenBank/DDBJ databases">
        <authorList>
            <person name="Piombo E."/>
        </authorList>
    </citation>
    <scope>NUCLEOTIDE SEQUENCE</scope>
</reference>
<feature type="repeat" description="WD" evidence="3">
    <location>
        <begin position="950"/>
        <end position="991"/>
    </location>
</feature>
<dbReference type="PROSITE" id="PS50082">
    <property type="entry name" value="WD_REPEATS_2"/>
    <property type="match status" value="10"/>
</dbReference>
<dbReference type="Pfam" id="PF24883">
    <property type="entry name" value="NPHP3_N"/>
    <property type="match status" value="1"/>
</dbReference>
<dbReference type="Gene3D" id="3.40.50.300">
    <property type="entry name" value="P-loop containing nucleotide triphosphate hydrolases"/>
    <property type="match status" value="1"/>
</dbReference>
<keyword evidence="4" id="KW-0175">Coiled coil</keyword>
<keyword evidence="1 3" id="KW-0853">WD repeat</keyword>
<feature type="repeat" description="WD" evidence="3">
    <location>
        <begin position="992"/>
        <end position="1033"/>
    </location>
</feature>
<evidence type="ECO:0000259" key="5">
    <source>
        <dbReference type="PROSITE" id="PS50837"/>
    </source>
</evidence>
<feature type="repeat" description="WD" evidence="3">
    <location>
        <begin position="1161"/>
        <end position="1202"/>
    </location>
</feature>
<dbReference type="PROSITE" id="PS00678">
    <property type="entry name" value="WD_REPEATS_1"/>
    <property type="match status" value="4"/>
</dbReference>
<feature type="domain" description="NACHT" evidence="5">
    <location>
        <begin position="197"/>
        <end position="344"/>
    </location>
</feature>
<feature type="repeat" description="WD" evidence="3">
    <location>
        <begin position="1203"/>
        <end position="1244"/>
    </location>
</feature>
<feature type="repeat" description="WD" evidence="3">
    <location>
        <begin position="1126"/>
        <end position="1160"/>
    </location>
</feature>
<dbReference type="InterPro" id="IPR020472">
    <property type="entry name" value="WD40_PAC1"/>
</dbReference>
<protein>
    <recommendedName>
        <fullName evidence="5">NACHT domain-containing protein</fullName>
    </recommendedName>
</protein>
<feature type="repeat" description="WD" evidence="3">
    <location>
        <begin position="1245"/>
        <end position="1286"/>
    </location>
</feature>
<dbReference type="EMBL" id="CABFOC020000007">
    <property type="protein sequence ID" value="CAH0044860.1"/>
    <property type="molecule type" value="Genomic_DNA"/>
</dbReference>
<evidence type="ECO:0000313" key="7">
    <source>
        <dbReference type="Proteomes" id="UP000775872"/>
    </source>
</evidence>
<evidence type="ECO:0000313" key="6">
    <source>
        <dbReference type="EMBL" id="CAH0044860.1"/>
    </source>
</evidence>
<dbReference type="InterPro" id="IPR015943">
    <property type="entry name" value="WD40/YVTN_repeat-like_dom_sf"/>
</dbReference>
<name>A0A9N9W7C4_9HYPO</name>
<dbReference type="Proteomes" id="UP000775872">
    <property type="component" value="Unassembled WGS sequence"/>
</dbReference>
<dbReference type="InterPro" id="IPR007111">
    <property type="entry name" value="NACHT_NTPase"/>
</dbReference>
<dbReference type="SMART" id="SM00320">
    <property type="entry name" value="WD40"/>
    <property type="match status" value="12"/>
</dbReference>
<dbReference type="InterPro" id="IPR056884">
    <property type="entry name" value="NPHP3-like_N"/>
</dbReference>
<dbReference type="Pfam" id="PF00400">
    <property type="entry name" value="WD40"/>
    <property type="match status" value="9"/>
</dbReference>
<dbReference type="SUPFAM" id="SSF50978">
    <property type="entry name" value="WD40 repeat-like"/>
    <property type="match status" value="2"/>
</dbReference>
<dbReference type="SUPFAM" id="SSF52540">
    <property type="entry name" value="P-loop containing nucleoside triphosphate hydrolases"/>
    <property type="match status" value="1"/>
</dbReference>
<dbReference type="Gene3D" id="2.130.10.10">
    <property type="entry name" value="YVTN repeat-like/Quinoprotein amine dehydrogenase"/>
    <property type="match status" value="4"/>
</dbReference>
<gene>
    <name evidence="6" type="ORF">CSOL1703_00010600</name>
</gene>
<evidence type="ECO:0000256" key="3">
    <source>
        <dbReference type="PROSITE-ProRule" id="PRU00221"/>
    </source>
</evidence>
<dbReference type="InterPro" id="IPR050349">
    <property type="entry name" value="WD_LIS1/nudF_dynein_reg"/>
</dbReference>
<organism evidence="6 7">
    <name type="scientific">Clonostachys solani</name>
    <dbReference type="NCBI Taxonomy" id="160281"/>
    <lineage>
        <taxon>Eukaryota</taxon>
        <taxon>Fungi</taxon>
        <taxon>Dikarya</taxon>
        <taxon>Ascomycota</taxon>
        <taxon>Pezizomycotina</taxon>
        <taxon>Sordariomycetes</taxon>
        <taxon>Hypocreomycetidae</taxon>
        <taxon>Hypocreales</taxon>
        <taxon>Bionectriaceae</taxon>
        <taxon>Clonostachys</taxon>
    </lineage>
</organism>
<dbReference type="PANTHER" id="PTHR44129">
    <property type="entry name" value="WD REPEAT-CONTAINING PROTEIN POP1"/>
    <property type="match status" value="1"/>
</dbReference>
<sequence>MEAVGAAANIIAVVQLASKIGSILFQYSKDVKNARDDVERLTQAVAHLRKAAQGVRHLLESHNGERLKTSQDLVVVTRQAEEQLQKLGRRLEPSPTRQTMKRFGFRALKWPFQSTEAQKLVSDIERCTQTMNFALQIDQTEIILNIEQTVLLDKLPVATGATFDSYEEGRNPTCLPNTRVDLLQQLSAWADDSDSEAIFWLNGMAGTGKSTISRTMARDLTRKGRLGASFFFKRGEGDRGNMTRFVTSIAADIVAREPAISHHVKKTLEEDPGIVKKTLREQFDKLIFQPFSKLPKRTGEPIVLVVDALDECDKDDDIRTMIELLSTAKKLQNLRLKTFLTSRPELPIRLGFHAIKGKYQDLILHDIPLSIIEHDLQVFLEYKTSEIRDEYNATVPKDRQLTQDWPGELKITSLVHMAVPLFIFAATTCRFLADRKCGSPGNQLETVLQYQTKIQESKLDATYLPVLEQQVVGLSNREKAQVLSQFRLVIGSVVILARPLSTSALAGILFIERETVDARLDLLHSVLSVPASSEEPVRLFHLSFRDFLLDQDKRDTHAFWIDEKEAHRTLGRNCLSLMDKLKEDICDLKFPGTRAKNVSPDKLATCLPPHLQYACLYWVYHISEAELCEEDMQSVHNFLKSHFLHWIEALSLTGQGLESIKLMNNLISVVSNQNSPDLLAFLLDARRFVRTNSFAFDSFPLQLYSSLLLFAPEKSLIREIFQNNIPEWISARPKSDNEWGRCLQTLEGHTRTVNSVAFSPDSTLIASASLDKSVRFWNSATGECPLIIPHDQPVRQAVFTPAPGSIATVSGLKVQLWHVKTGARLQHGQDCGIEANLTFMDGLITTWQRYAGGSFGIKIADEPEVRIHSGSSKAGVMCQSHDAKWLAVADFQGKIRYFHTQSGQCTWELQHEDAIASMALSHNSKMLAIVSIRGFITLWDVDTDFRLHRISYYDNGVAVAMFSHNSALLATASTDGTIMLWHTDTGKHFLTLEGHSNTVKSVAFSHDSTLLASASIDRTIRVWDIDTQEASAPSNGHSGSTRMIVFSEDSKVIASGSLDGTIRLWDRATGKCLHVLDEHSKSILAVAFSPDSQLLASASFDGTVRVWSVQTGERIHALAAESYGGVRTVAFSPDSTLIASGNFDGSVQMWDVSTGHCSETLLGHSDMVTSVKFSTDSTMLVSASVDGTIRIFNPKSDRDYRKLKGHSARILSFTLSSDSSQLVSGSADKTVKLWDMESGNCIQTFQGHKDDIRAVALSEDSKSIISASSDGTSRVWDASTGECRQIVLVPKTCTSISFQQRVNRNWDLITNTGIIPINRPLSDVHIEPLSAKFSGLGISSDYSWITFNGENLLWLPGEFRPNGDSPIVISDSTIAIGRQSGRVTIIGFRLGLLDF</sequence>
<dbReference type="InterPro" id="IPR001680">
    <property type="entry name" value="WD40_rpt"/>
</dbReference>
<dbReference type="PROSITE" id="PS50294">
    <property type="entry name" value="WD_REPEATS_REGION"/>
    <property type="match status" value="9"/>
</dbReference>
<dbReference type="PRINTS" id="PR00320">
    <property type="entry name" value="GPROTEINBRPT"/>
</dbReference>
<dbReference type="InterPro" id="IPR036322">
    <property type="entry name" value="WD40_repeat_dom_sf"/>
</dbReference>
<comment type="caution">
    <text evidence="6">The sequence shown here is derived from an EMBL/GenBank/DDBJ whole genome shotgun (WGS) entry which is preliminary data.</text>
</comment>
<feature type="repeat" description="WD" evidence="3">
    <location>
        <begin position="908"/>
        <end position="949"/>
    </location>
</feature>
<evidence type="ECO:0000256" key="2">
    <source>
        <dbReference type="ARBA" id="ARBA00022737"/>
    </source>
</evidence>
<dbReference type="OrthoDB" id="538223at2759"/>
<keyword evidence="7" id="KW-1185">Reference proteome</keyword>
<evidence type="ECO:0000256" key="1">
    <source>
        <dbReference type="ARBA" id="ARBA00022574"/>
    </source>
</evidence>
<dbReference type="InterPro" id="IPR027417">
    <property type="entry name" value="P-loop_NTPase"/>
</dbReference>
<feature type="repeat" description="WD" evidence="3">
    <location>
        <begin position="1034"/>
        <end position="1075"/>
    </location>
</feature>
<evidence type="ECO:0000256" key="4">
    <source>
        <dbReference type="SAM" id="Coils"/>
    </source>
</evidence>
<dbReference type="PROSITE" id="PS50837">
    <property type="entry name" value="NACHT"/>
    <property type="match status" value="1"/>
</dbReference>
<dbReference type="SUPFAM" id="SSF117289">
    <property type="entry name" value="Nucleoporin domain"/>
    <property type="match status" value="1"/>
</dbReference>
<feature type="coiled-coil region" evidence="4">
    <location>
        <begin position="24"/>
        <end position="51"/>
    </location>
</feature>